<proteinExistence type="predicted"/>
<dbReference type="AlphaFoldDB" id="A0A6A4VS51"/>
<sequence length="376" mass="41184">MSKHTYLSSRSIGLIKRGSVTARESDTSQLQEPELTLTGFEISQKALMPPRYASGCYSIRFAPGGGALVGGFGNGAVLMYEKDAQGLFTQQSTLRKGSRYADDTIMAVRFHPKQSKILYSCAIFGTIFRHNLTGKPDEKCEKFAEENNNRINAIDLNMAGELLASGGKDLSLRIYDTQTKELIQEYKGYHPSTPQKESGGHALSVFCIKFHPDQRDVLLTGGWDDTIKASSFPIWDMRTDAGMIGSLGGPHICGEAIDIKGETVVTGSWKADQAIQLWDLRQRLPIKSLATFRKTHVEGDNIYAVQFARSDPDGHHLLTAGSGTNSFQYINHMTEKVIGTGATQKPFSTVDSTGQVLAAAGGDGWIRLLHVPGRRH</sequence>
<dbReference type="SUPFAM" id="SSF50978">
    <property type="entry name" value="WD40 repeat-like"/>
    <property type="match status" value="1"/>
</dbReference>
<evidence type="ECO:0000313" key="2">
    <source>
        <dbReference type="EMBL" id="KAF0293532.1"/>
    </source>
</evidence>
<dbReference type="InterPro" id="IPR001680">
    <property type="entry name" value="WD40_rpt"/>
</dbReference>
<dbReference type="InterPro" id="IPR015943">
    <property type="entry name" value="WD40/YVTN_repeat-like_dom_sf"/>
</dbReference>
<dbReference type="PANTHER" id="PTHR47822:SF3">
    <property type="entry name" value="ANAPHASE-PROMOTING COMPLEX SUBUNIT 4-LIKE WD40 DOMAIN-CONTAINING PROTEIN"/>
    <property type="match status" value="1"/>
</dbReference>
<dbReference type="PANTHER" id="PTHR47822">
    <property type="entry name" value="CARBOHYDRATE BINDING DOMAIN CONTAINING PROTEIN"/>
    <property type="match status" value="1"/>
</dbReference>
<evidence type="ECO:0000313" key="3">
    <source>
        <dbReference type="Proteomes" id="UP000440578"/>
    </source>
</evidence>
<dbReference type="EMBL" id="VIIS01001742">
    <property type="protein sequence ID" value="KAF0293532.1"/>
    <property type="molecule type" value="Genomic_DNA"/>
</dbReference>
<dbReference type="PROSITE" id="PS50082">
    <property type="entry name" value="WD_REPEATS_2"/>
    <property type="match status" value="1"/>
</dbReference>
<dbReference type="Proteomes" id="UP000440578">
    <property type="component" value="Unassembled WGS sequence"/>
</dbReference>
<accession>A0A6A4VS51</accession>
<keyword evidence="3" id="KW-1185">Reference proteome</keyword>
<dbReference type="Gene3D" id="2.130.10.10">
    <property type="entry name" value="YVTN repeat-like/Quinoprotein amine dehydrogenase"/>
    <property type="match status" value="2"/>
</dbReference>
<reference evidence="2 3" key="1">
    <citation type="submission" date="2019-07" db="EMBL/GenBank/DDBJ databases">
        <title>Draft genome assembly of a fouling barnacle, Amphibalanus amphitrite (Darwin, 1854): The first reference genome for Thecostraca.</title>
        <authorList>
            <person name="Kim W."/>
        </authorList>
    </citation>
    <scope>NUCLEOTIDE SEQUENCE [LARGE SCALE GENOMIC DNA]</scope>
    <source>
        <strain evidence="2">SNU_AA5</strain>
        <tissue evidence="2">Soma without cirri and trophi</tissue>
    </source>
</reference>
<dbReference type="OrthoDB" id="361494at2759"/>
<dbReference type="InterPro" id="IPR036322">
    <property type="entry name" value="WD40_repeat_dom_sf"/>
</dbReference>
<protein>
    <submittedName>
        <fullName evidence="2">Putative WD repeat-containing protein</fullName>
    </submittedName>
</protein>
<organism evidence="2 3">
    <name type="scientific">Amphibalanus amphitrite</name>
    <name type="common">Striped barnacle</name>
    <name type="synonym">Balanus amphitrite</name>
    <dbReference type="NCBI Taxonomy" id="1232801"/>
    <lineage>
        <taxon>Eukaryota</taxon>
        <taxon>Metazoa</taxon>
        <taxon>Ecdysozoa</taxon>
        <taxon>Arthropoda</taxon>
        <taxon>Crustacea</taxon>
        <taxon>Multicrustacea</taxon>
        <taxon>Cirripedia</taxon>
        <taxon>Thoracica</taxon>
        <taxon>Thoracicalcarea</taxon>
        <taxon>Balanomorpha</taxon>
        <taxon>Balanoidea</taxon>
        <taxon>Balanidae</taxon>
        <taxon>Amphibalaninae</taxon>
        <taxon>Amphibalanus</taxon>
    </lineage>
</organism>
<feature type="repeat" description="WD" evidence="1">
    <location>
        <begin position="144"/>
        <end position="185"/>
    </location>
</feature>
<evidence type="ECO:0000256" key="1">
    <source>
        <dbReference type="PROSITE-ProRule" id="PRU00221"/>
    </source>
</evidence>
<dbReference type="SMART" id="SM00320">
    <property type="entry name" value="WD40"/>
    <property type="match status" value="5"/>
</dbReference>
<name>A0A6A4VS51_AMPAM</name>
<keyword evidence="1" id="KW-0853">WD repeat</keyword>
<gene>
    <name evidence="2" type="ORF">FJT64_000866</name>
</gene>
<dbReference type="Pfam" id="PF00400">
    <property type="entry name" value="WD40"/>
    <property type="match status" value="2"/>
</dbReference>
<comment type="caution">
    <text evidence="2">The sequence shown here is derived from an EMBL/GenBank/DDBJ whole genome shotgun (WGS) entry which is preliminary data.</text>
</comment>